<proteinExistence type="predicted"/>
<evidence type="ECO:0000313" key="3">
    <source>
        <dbReference type="Proteomes" id="UP000053584"/>
    </source>
</evidence>
<accession>A0A093HMA3</accession>
<reference evidence="2 3" key="1">
    <citation type="submission" date="2014-04" db="EMBL/GenBank/DDBJ databases">
        <title>Genome evolution of avian class.</title>
        <authorList>
            <person name="Zhang G."/>
            <person name="Li C."/>
        </authorList>
    </citation>
    <scope>NUCLEOTIDE SEQUENCE [LARGE SCALE GENOMIC DNA]</scope>
    <source>
        <strain evidence="2">BGI_N308</strain>
    </source>
</reference>
<evidence type="ECO:0000256" key="1">
    <source>
        <dbReference type="SAM" id="MobiDB-lite"/>
    </source>
</evidence>
<organism evidence="2 3">
    <name type="scientific">Struthio camelus australis</name>
    <dbReference type="NCBI Taxonomy" id="441894"/>
    <lineage>
        <taxon>Eukaryota</taxon>
        <taxon>Metazoa</taxon>
        <taxon>Chordata</taxon>
        <taxon>Craniata</taxon>
        <taxon>Vertebrata</taxon>
        <taxon>Euteleostomi</taxon>
        <taxon>Archelosauria</taxon>
        <taxon>Archosauria</taxon>
        <taxon>Dinosauria</taxon>
        <taxon>Saurischia</taxon>
        <taxon>Theropoda</taxon>
        <taxon>Coelurosauria</taxon>
        <taxon>Aves</taxon>
        <taxon>Palaeognathae</taxon>
        <taxon>Struthioniformes</taxon>
        <taxon>Struthionidae</taxon>
        <taxon>Struthio</taxon>
    </lineage>
</organism>
<gene>
    <name evidence="2" type="ORF">N308_00206</name>
</gene>
<sequence length="141" mass="15162">MGQSIPLVDGHSMGDTIPRVHNDTSGTARGIQGQHSLDGNVHGWGVEGLKHDLEERRNTYLCHLLSVGLGVQRSLCEQDRVLLGSHTELIVEGVMPNFLHVVPVSDNTVLNGVLQGEDSSLALGLITYVAVLLPHAHHDAL</sequence>
<keyword evidence="3" id="KW-1185">Reference proteome</keyword>
<feature type="non-terminal residue" evidence="2">
    <location>
        <position position="141"/>
    </location>
</feature>
<dbReference type="AlphaFoldDB" id="A0A093HMA3"/>
<dbReference type="Proteomes" id="UP000053584">
    <property type="component" value="Unassembled WGS sequence"/>
</dbReference>
<protein>
    <submittedName>
        <fullName evidence="2">Uncharacterized protein</fullName>
    </submittedName>
</protein>
<feature type="region of interest" description="Disordered" evidence="1">
    <location>
        <begin position="1"/>
        <end position="35"/>
    </location>
</feature>
<name>A0A093HMA3_STRCA</name>
<feature type="compositionally biased region" description="Polar residues" evidence="1">
    <location>
        <begin position="23"/>
        <end position="35"/>
    </location>
</feature>
<evidence type="ECO:0000313" key="2">
    <source>
        <dbReference type="EMBL" id="KFV80590.1"/>
    </source>
</evidence>
<dbReference type="EMBL" id="KL206243">
    <property type="protein sequence ID" value="KFV80590.1"/>
    <property type="molecule type" value="Genomic_DNA"/>
</dbReference>